<keyword evidence="2" id="KW-1185">Reference proteome</keyword>
<proteinExistence type="predicted"/>
<evidence type="ECO:0000313" key="1">
    <source>
        <dbReference type="EMBL" id="QPL05121.1"/>
    </source>
</evidence>
<gene>
    <name evidence="1" type="ORF">ID810_10365</name>
</gene>
<evidence type="ECO:0000313" key="2">
    <source>
        <dbReference type="Proteomes" id="UP000594637"/>
    </source>
</evidence>
<dbReference type="RefSeq" id="WP_166858481.1">
    <property type="nucleotide sequence ID" value="NZ_CP063989.1"/>
</dbReference>
<dbReference type="EMBL" id="CP063989">
    <property type="protein sequence ID" value="QPL05121.1"/>
    <property type="molecule type" value="Genomic_DNA"/>
</dbReference>
<protein>
    <submittedName>
        <fullName evidence="1">Uncharacterized protein</fullName>
    </submittedName>
</protein>
<name>A0A7T0PVA9_9ACTO</name>
<accession>A0A7T0PVA9</accession>
<organism evidence="1 2">
    <name type="scientific">Actinomyces respiraculi</name>
    <dbReference type="NCBI Taxonomy" id="2744574"/>
    <lineage>
        <taxon>Bacteria</taxon>
        <taxon>Bacillati</taxon>
        <taxon>Actinomycetota</taxon>
        <taxon>Actinomycetes</taxon>
        <taxon>Actinomycetales</taxon>
        <taxon>Actinomycetaceae</taxon>
        <taxon>Actinomyces</taxon>
    </lineage>
</organism>
<dbReference type="AlphaFoldDB" id="A0A7T0PVA9"/>
<dbReference type="Proteomes" id="UP000594637">
    <property type="component" value="Chromosome"/>
</dbReference>
<reference evidence="1 2" key="1">
    <citation type="submission" date="2020-11" db="EMBL/GenBank/DDBJ databases">
        <title>Actinomyces sp. ZJ750.</title>
        <authorList>
            <person name="Zhou J."/>
        </authorList>
    </citation>
    <scope>NUCLEOTIDE SEQUENCE [LARGE SCALE GENOMIC DNA]</scope>
    <source>
        <strain evidence="1 2">ZJ750</strain>
    </source>
</reference>
<dbReference type="KEGG" id="arep:ID810_10365"/>
<sequence length="183" mass="19828">MTEASDLNLPPLQPGRWSYGCSPAGSLADILERANDCSDSEGREWQGIAYTTAGARALRDASSKGLSATDGTPVVLKSVYELRLWALVKDGDAGVLAHELRWLNGWGTAEIVLRCAGDPPTDTPVAAPQPERDTCWYRPNSYLQHGATAPFGASNEMTSMEIFTEDDYGNVVFIDELMTGKWG</sequence>